<comment type="caution">
    <text evidence="1">The sequence shown here is derived from an EMBL/GenBank/DDBJ whole genome shotgun (WGS) entry which is preliminary data.</text>
</comment>
<dbReference type="InterPro" id="IPR011009">
    <property type="entry name" value="Kinase-like_dom_sf"/>
</dbReference>
<sequence>MTDTATKDNDDKMMPVWLDDSHIDPAWIREKTQLPCQQCTVQDISNDTRKGERVRDGATLKLTVELESQTEPMTLIIKQVPAKGRPLSQQLGLAREAFFYNQLAPEISAQHGDTIIPKIWYAHGDMATGAKVVIMEDLSNTAVDSGILFGPGNPNNWKRDLPTLTSKAFGPHQKVPSAARVAHVTFCELAQVHATFWCRQDLLTSGDTNHQQWMRGHAWLQGQGKDSWQASQGLLTTFWNNYLEREQKATNSENNPLLLQWDPTVRAAVEKALHGISWEAQLQRLHVDGRWCVVHGDCWPGNFMWMLPNNDNNQQDKLQLLDWEMVGVGSGPQDLGQYVLSNMDPAERRACEKDLIQAYYQELLRCGVTNVDWDYCWSEYKLGGIERWLWFLIYFCGQDSPMLIQWAQFFHNQMAEFMKDHNITADDIVQPRP</sequence>
<dbReference type="AlphaFoldDB" id="A0A9N8E4B8"/>
<evidence type="ECO:0000313" key="1">
    <source>
        <dbReference type="EMBL" id="CAB9511504.1"/>
    </source>
</evidence>
<accession>A0A9N8E4B8</accession>
<reference evidence="1" key="1">
    <citation type="submission" date="2020-06" db="EMBL/GenBank/DDBJ databases">
        <authorList>
            <consortium name="Plant Systems Biology data submission"/>
        </authorList>
    </citation>
    <scope>NUCLEOTIDE SEQUENCE</scope>
    <source>
        <strain evidence="1">D6</strain>
    </source>
</reference>
<dbReference type="Gene3D" id="3.90.1200.10">
    <property type="match status" value="1"/>
</dbReference>
<proteinExistence type="predicted"/>
<organism evidence="1 2">
    <name type="scientific">Seminavis robusta</name>
    <dbReference type="NCBI Taxonomy" id="568900"/>
    <lineage>
        <taxon>Eukaryota</taxon>
        <taxon>Sar</taxon>
        <taxon>Stramenopiles</taxon>
        <taxon>Ochrophyta</taxon>
        <taxon>Bacillariophyta</taxon>
        <taxon>Bacillariophyceae</taxon>
        <taxon>Bacillariophycidae</taxon>
        <taxon>Naviculales</taxon>
        <taxon>Naviculaceae</taxon>
        <taxon>Seminavis</taxon>
    </lineage>
</organism>
<dbReference type="InterPro" id="IPR004119">
    <property type="entry name" value="EcKL"/>
</dbReference>
<dbReference type="EMBL" id="CAICTM010000487">
    <property type="protein sequence ID" value="CAB9511504.1"/>
    <property type="molecule type" value="Genomic_DNA"/>
</dbReference>
<dbReference type="PANTHER" id="PTHR11012">
    <property type="entry name" value="PROTEIN KINASE-LIKE DOMAIN-CONTAINING"/>
    <property type="match status" value="1"/>
</dbReference>
<dbReference type="SUPFAM" id="SSF56112">
    <property type="entry name" value="Protein kinase-like (PK-like)"/>
    <property type="match status" value="1"/>
</dbReference>
<gene>
    <name evidence="1" type="ORF">SEMRO_488_G153030.1</name>
</gene>
<name>A0A9N8E4B8_9STRA</name>
<dbReference type="PANTHER" id="PTHR11012:SF30">
    <property type="entry name" value="PROTEIN KINASE-LIKE DOMAIN-CONTAINING"/>
    <property type="match status" value="1"/>
</dbReference>
<dbReference type="Proteomes" id="UP001153069">
    <property type="component" value="Unassembled WGS sequence"/>
</dbReference>
<protein>
    <submittedName>
        <fullName evidence="1">Pfam:DUF227</fullName>
    </submittedName>
</protein>
<dbReference type="Pfam" id="PF02958">
    <property type="entry name" value="EcKL"/>
    <property type="match status" value="1"/>
</dbReference>
<dbReference type="OrthoDB" id="191037at2759"/>
<evidence type="ECO:0000313" key="2">
    <source>
        <dbReference type="Proteomes" id="UP001153069"/>
    </source>
</evidence>
<keyword evidence="2" id="KW-1185">Reference proteome</keyword>